<gene>
    <name evidence="1" type="ORF">Bxe_C0825</name>
</gene>
<dbReference type="Proteomes" id="UP000001817">
    <property type="component" value="Chromosome 3"/>
</dbReference>
<reference evidence="1 2" key="1">
    <citation type="journal article" date="2006" name="Proc. Natl. Acad. Sci. U.S.A.">
        <title>Burkholderia xenovorans LB400 harbors a multi-replicon, 9.73-Mbp genome shaped for versatility.</title>
        <authorList>
            <person name="Chain P.S."/>
            <person name="Denef V.J."/>
            <person name="Konstantinidis K.T."/>
            <person name="Vergez L.M."/>
            <person name="Agullo L."/>
            <person name="Reyes V.L."/>
            <person name="Hauser L."/>
            <person name="Cordova M."/>
            <person name="Gomez L."/>
            <person name="Gonzalez M."/>
            <person name="Land M."/>
            <person name="Lao V."/>
            <person name="Larimer F."/>
            <person name="LiPuma J.J."/>
            <person name="Mahenthiralingam E."/>
            <person name="Malfatti S.A."/>
            <person name="Marx C.J."/>
            <person name="Parnell J.J."/>
            <person name="Ramette A."/>
            <person name="Richardson P."/>
            <person name="Seeger M."/>
            <person name="Smith D."/>
            <person name="Spilker T."/>
            <person name="Sul W.J."/>
            <person name="Tsoi T.V."/>
            <person name="Ulrich L.E."/>
            <person name="Zhulin I.B."/>
            <person name="Tiedje J.M."/>
        </authorList>
    </citation>
    <scope>NUCLEOTIDE SEQUENCE [LARGE SCALE GENOMIC DNA]</scope>
    <source>
        <strain evidence="1 2">LB400</strain>
    </source>
</reference>
<evidence type="ECO:0000313" key="1">
    <source>
        <dbReference type="EMBL" id="ABE36707.1"/>
    </source>
</evidence>
<protein>
    <submittedName>
        <fullName evidence="1">Uncharacterized protein</fullName>
    </submittedName>
</protein>
<organism evidence="1 2">
    <name type="scientific">Paraburkholderia xenovorans (strain LB400)</name>
    <dbReference type="NCBI Taxonomy" id="266265"/>
    <lineage>
        <taxon>Bacteria</taxon>
        <taxon>Pseudomonadati</taxon>
        <taxon>Pseudomonadota</taxon>
        <taxon>Betaproteobacteria</taxon>
        <taxon>Burkholderiales</taxon>
        <taxon>Burkholderiaceae</taxon>
        <taxon>Paraburkholderia</taxon>
    </lineage>
</organism>
<evidence type="ECO:0000313" key="2">
    <source>
        <dbReference type="Proteomes" id="UP000001817"/>
    </source>
</evidence>
<proteinExistence type="predicted"/>
<dbReference type="STRING" id="266265.Bxe_C0825"/>
<dbReference type="KEGG" id="bxe:Bxe_C0825"/>
<dbReference type="AlphaFoldDB" id="Q13GT2"/>
<accession>Q13GT2</accession>
<name>Q13GT2_PARXL</name>
<keyword evidence="2" id="KW-1185">Reference proteome</keyword>
<sequence length="81" mass="9318">MLDVNFQPPIRRLMREAERRFRVGCCRPRLAKFGQEKPSGLIVPRMPGRLLFHRSRQPTGIVHSILAACPATTRRTKPLAR</sequence>
<dbReference type="EMBL" id="CP000272">
    <property type="protein sequence ID" value="ABE36707.1"/>
    <property type="molecule type" value="Genomic_DNA"/>
</dbReference>